<reference evidence="2" key="1">
    <citation type="journal article" date="2022" name="Microorganisms">
        <title>Antibiotic Susceptibility, Resistance Gene Determinants and Corresponding Genomic Regions in Lactobacillus amylovorus Isolates Derived from Wild Boars and Domestic Pigs.</title>
        <authorList>
            <person name="Moravkova M."/>
            <person name="Kostovova I."/>
            <person name="Kavanova K."/>
            <person name="Pechar R."/>
            <person name="Stanek S."/>
            <person name="Brychta A."/>
            <person name="Zeman M."/>
            <person name="Kubasova T."/>
        </authorList>
    </citation>
    <scope>NUCLEOTIDE SEQUENCE</scope>
    <source>
        <strain evidence="2">M356A</strain>
    </source>
</reference>
<evidence type="ECO:0000313" key="3">
    <source>
        <dbReference type="Proteomes" id="UP001143700"/>
    </source>
</evidence>
<proteinExistence type="predicted"/>
<dbReference type="AlphaFoldDB" id="A0A9X3W8Y7"/>
<gene>
    <name evidence="2" type="ORF">ODV15_03195</name>
</gene>
<protein>
    <submittedName>
        <fullName evidence="2">Uncharacterized protein</fullName>
    </submittedName>
</protein>
<evidence type="ECO:0000256" key="1">
    <source>
        <dbReference type="SAM" id="MobiDB-lite"/>
    </source>
</evidence>
<name>A0A9X3W8Y7_LACAM</name>
<dbReference type="EMBL" id="JAOTGU010000003">
    <property type="protein sequence ID" value="MDB6261577.1"/>
    <property type="molecule type" value="Genomic_DNA"/>
</dbReference>
<organism evidence="2 3">
    <name type="scientific">Lactobacillus amylovorus</name>
    <dbReference type="NCBI Taxonomy" id="1604"/>
    <lineage>
        <taxon>Bacteria</taxon>
        <taxon>Bacillati</taxon>
        <taxon>Bacillota</taxon>
        <taxon>Bacilli</taxon>
        <taxon>Lactobacillales</taxon>
        <taxon>Lactobacillaceae</taxon>
        <taxon>Lactobacillus</taxon>
    </lineage>
</organism>
<dbReference type="RefSeq" id="WP_271869710.1">
    <property type="nucleotide sequence ID" value="NZ_JAOTGU010000003.1"/>
</dbReference>
<accession>A0A9X3W8Y7</accession>
<sequence length="418" mass="48645">MNDKNNKKVPDVDKSKEVAKKQREISDMTDNPISKSLKPYMEMNKLASQIAKPYFATNDIVSKLKASPALGNFKTNRLSSLPTTNNVWQKYLKQTGFPSNKFNSAVVANNAWQKYLKQTGFSSNKFNSAIVANNAWQQYLKQAESNANKFRPAISNTVWQEYLKRSENTANIFRNAIKPFKVNNAFTKNYSQIAEVSDKFQKLVEKTVGKHSENLKVATLLMKNGWVTSEFFYNSVLKDNYNKTEKDILEYVEKFYTENNYQKFFKVFDLVIEGFKEQGLNEGYRLSLVKIRKLLKQDFDNYDLFMNITFSIIDYLCSFKFGILSTNDYIREKSIGTARRKYADKNGQLTEIDIMSMFGVLKSWWKKINFKKGLDRTDFGRSPIEHGRYDPRRYKRTDFIKLILLMFNVLSAPDPVES</sequence>
<feature type="region of interest" description="Disordered" evidence="1">
    <location>
        <begin position="1"/>
        <end position="33"/>
    </location>
</feature>
<comment type="caution">
    <text evidence="2">The sequence shown here is derived from an EMBL/GenBank/DDBJ whole genome shotgun (WGS) entry which is preliminary data.</text>
</comment>
<reference evidence="2" key="2">
    <citation type="submission" date="2022-10" db="EMBL/GenBank/DDBJ databases">
        <authorList>
            <person name="Kostovova I."/>
            <person name="Moravkova M."/>
            <person name="Pechar R."/>
        </authorList>
    </citation>
    <scope>NUCLEOTIDE SEQUENCE</scope>
    <source>
        <strain evidence="2">M356A</strain>
    </source>
</reference>
<evidence type="ECO:0000313" key="2">
    <source>
        <dbReference type="EMBL" id="MDB6261577.1"/>
    </source>
</evidence>
<dbReference type="Proteomes" id="UP001143700">
    <property type="component" value="Unassembled WGS sequence"/>
</dbReference>
<feature type="compositionally biased region" description="Basic and acidic residues" evidence="1">
    <location>
        <begin position="1"/>
        <end position="26"/>
    </location>
</feature>